<dbReference type="Pfam" id="PF04233">
    <property type="entry name" value="Phage_Mu_F"/>
    <property type="match status" value="1"/>
</dbReference>
<organism evidence="3 4">
    <name type="scientific">Methylobacterium terricola</name>
    <dbReference type="NCBI Taxonomy" id="2583531"/>
    <lineage>
        <taxon>Bacteria</taxon>
        <taxon>Pseudomonadati</taxon>
        <taxon>Pseudomonadota</taxon>
        <taxon>Alphaproteobacteria</taxon>
        <taxon>Hyphomicrobiales</taxon>
        <taxon>Methylobacteriaceae</taxon>
        <taxon>Methylobacterium</taxon>
    </lineage>
</organism>
<dbReference type="EMBL" id="VDDA01000002">
    <property type="protein sequence ID" value="TNC14904.1"/>
    <property type="molecule type" value="Genomic_DNA"/>
</dbReference>
<name>A0A5C4LKF7_9HYPH</name>
<keyword evidence="4" id="KW-1185">Reference proteome</keyword>
<reference evidence="3 4" key="1">
    <citation type="submission" date="2019-06" db="EMBL/GenBank/DDBJ databases">
        <title>Genome of Methylobacterium sp. 17Sr1-39.</title>
        <authorList>
            <person name="Seo T."/>
        </authorList>
    </citation>
    <scope>NUCLEOTIDE SEQUENCE [LARGE SCALE GENOMIC DNA]</scope>
    <source>
        <strain evidence="3 4">17Sr1-39</strain>
    </source>
</reference>
<dbReference type="InterPro" id="IPR006528">
    <property type="entry name" value="Phage_head_morphogenesis_dom"/>
</dbReference>
<dbReference type="RefSeq" id="WP_139034445.1">
    <property type="nucleotide sequence ID" value="NZ_VDDA01000002.1"/>
</dbReference>
<accession>A0A5C4LKF7</accession>
<dbReference type="Proteomes" id="UP000305267">
    <property type="component" value="Unassembled WGS sequence"/>
</dbReference>
<gene>
    <name evidence="3" type="ORF">FF100_04835</name>
</gene>
<protein>
    <recommendedName>
        <fullName evidence="2">Phage head morphogenesis domain-containing protein</fullName>
    </recommendedName>
</protein>
<dbReference type="NCBIfam" id="TIGR01641">
    <property type="entry name" value="phageSPP1_gp7"/>
    <property type="match status" value="1"/>
</dbReference>
<evidence type="ECO:0000313" key="3">
    <source>
        <dbReference type="EMBL" id="TNC14904.1"/>
    </source>
</evidence>
<dbReference type="AlphaFoldDB" id="A0A5C4LKF7"/>
<feature type="region of interest" description="Disordered" evidence="1">
    <location>
        <begin position="236"/>
        <end position="255"/>
    </location>
</feature>
<dbReference type="OrthoDB" id="952090at2"/>
<sequence>MDLNARFDLAALAKGRTKRKVIEFREIKPRLASEQAFYRIIMSVLVEATSRRAEILEAAAATRRELIGDAATIGAIMAEMRAAMSQAASLATGPLMSLFANDARRHGETWIGQVNRLIGVDLSAVVRSSDVQTILQLEVQKSVALIRGLSDDVAKRIEFQVIDLVSQGKSQKDIAAALAETAGFTRKRAMFIARDQAASFNGALNQIRQEQAGVTSYIWRTVGDQRVRPAHRLRNGQRFRWDSPPSDGAPGRPPNCRCTAQAVLDLDETPRSGRARASRAGLSAVASALGIGL</sequence>
<comment type="caution">
    <text evidence="3">The sequence shown here is derived from an EMBL/GenBank/DDBJ whole genome shotgun (WGS) entry which is preliminary data.</text>
</comment>
<proteinExistence type="predicted"/>
<feature type="domain" description="Phage head morphogenesis" evidence="2">
    <location>
        <begin position="156"/>
        <end position="260"/>
    </location>
</feature>
<evidence type="ECO:0000259" key="2">
    <source>
        <dbReference type="Pfam" id="PF04233"/>
    </source>
</evidence>
<evidence type="ECO:0000313" key="4">
    <source>
        <dbReference type="Proteomes" id="UP000305267"/>
    </source>
</evidence>
<evidence type="ECO:0000256" key="1">
    <source>
        <dbReference type="SAM" id="MobiDB-lite"/>
    </source>
</evidence>